<accession>A0A1R3V250</accession>
<proteinExistence type="predicted"/>
<name>A0A1R3V250_9HYPH</name>
<dbReference type="STRING" id="1631249.BQ8794_140084"/>
<sequence length="130" mass="13212">MRKTISLAAAATLLLATAASAQQQPAPQPGEPPASPAPAAPGAQPAQPQAPAIQTVNVVDIEELPKETQTKVNEVIAKRGEDGLQKLRSSIDATPQVKSALEAKGLTSAQVIAASMDANGSLTLITKKAS</sequence>
<dbReference type="AlphaFoldDB" id="A0A1R3V250"/>
<feature type="signal peptide" evidence="2">
    <location>
        <begin position="1"/>
        <end position="21"/>
    </location>
</feature>
<reference evidence="4" key="1">
    <citation type="submission" date="2017-01" db="EMBL/GenBank/DDBJ databases">
        <authorList>
            <person name="Brunel B."/>
        </authorList>
    </citation>
    <scope>NUCLEOTIDE SEQUENCE [LARGE SCALE GENOMIC DNA]</scope>
</reference>
<protein>
    <submittedName>
        <fullName evidence="3">Uncharacterized protein</fullName>
    </submittedName>
</protein>
<organism evidence="3 4">
    <name type="scientific">Mesorhizobium prunaredense</name>
    <dbReference type="NCBI Taxonomy" id="1631249"/>
    <lineage>
        <taxon>Bacteria</taxon>
        <taxon>Pseudomonadati</taxon>
        <taxon>Pseudomonadota</taxon>
        <taxon>Alphaproteobacteria</taxon>
        <taxon>Hyphomicrobiales</taxon>
        <taxon>Phyllobacteriaceae</taxon>
        <taxon>Mesorhizobium</taxon>
    </lineage>
</organism>
<evidence type="ECO:0000256" key="2">
    <source>
        <dbReference type="SAM" id="SignalP"/>
    </source>
</evidence>
<dbReference type="EMBL" id="FTPD01000006">
    <property type="protein sequence ID" value="SIT53939.1"/>
    <property type="molecule type" value="Genomic_DNA"/>
</dbReference>
<dbReference type="RefSeq" id="WP_077374466.1">
    <property type="nucleotide sequence ID" value="NZ_FTPD01000006.1"/>
</dbReference>
<feature type="compositionally biased region" description="Low complexity" evidence="1">
    <location>
        <begin position="40"/>
        <end position="51"/>
    </location>
</feature>
<feature type="compositionally biased region" description="Pro residues" evidence="1">
    <location>
        <begin position="26"/>
        <end position="39"/>
    </location>
</feature>
<gene>
    <name evidence="3" type="ORF">BQ8794_140084</name>
</gene>
<keyword evidence="4" id="KW-1185">Reference proteome</keyword>
<dbReference type="Proteomes" id="UP000188388">
    <property type="component" value="Unassembled WGS sequence"/>
</dbReference>
<evidence type="ECO:0000313" key="4">
    <source>
        <dbReference type="Proteomes" id="UP000188388"/>
    </source>
</evidence>
<feature type="chain" id="PRO_5013000755" evidence="2">
    <location>
        <begin position="22"/>
        <end position="130"/>
    </location>
</feature>
<keyword evidence="2" id="KW-0732">Signal</keyword>
<evidence type="ECO:0000256" key="1">
    <source>
        <dbReference type="SAM" id="MobiDB-lite"/>
    </source>
</evidence>
<feature type="region of interest" description="Disordered" evidence="1">
    <location>
        <begin position="19"/>
        <end position="51"/>
    </location>
</feature>
<evidence type="ECO:0000313" key="3">
    <source>
        <dbReference type="EMBL" id="SIT53939.1"/>
    </source>
</evidence>